<feature type="active site" description="Proton donor" evidence="4">
    <location>
        <position position="109"/>
    </location>
</feature>
<comment type="caution">
    <text evidence="4">Lacks conserved residue(s) required for the propagation of feature annotation.</text>
</comment>
<feature type="binding site" evidence="4">
    <location>
        <position position="107"/>
    </location>
    <ligand>
        <name>(6R)-10-formyltetrahydrofolate</name>
        <dbReference type="ChEBI" id="CHEBI:195366"/>
    </ligand>
</feature>
<evidence type="ECO:0000256" key="3">
    <source>
        <dbReference type="ARBA" id="ARBA00022755"/>
    </source>
</evidence>
<sequence length="203" mass="23651">MHGLFRSELPRIVVCASGSGSNFEALVKASLENKLKAKIELLIADKECYAIERAKRLDIPFVKLNKPWYVHFEEVLDNVKPDLIVLSGFMRIIPEDIVKKYFPKIVNIHPSLLPSFPGKEGIKQAYEYGVKVTGITIHFVDSGVDTGPIIFQKAIEVKDEWSFEQFEEEIHKLEHEYYWQVIEKLLYSDYRIENRKVLFNKNY</sequence>
<gene>
    <name evidence="4" type="primary">purN</name>
    <name evidence="6" type="ordered locus">Fnod_1674</name>
</gene>
<dbReference type="Proteomes" id="UP000002415">
    <property type="component" value="Chromosome"/>
</dbReference>
<dbReference type="KEGG" id="fno:Fnod_1674"/>
<keyword evidence="7" id="KW-1185">Reference proteome</keyword>
<dbReference type="InterPro" id="IPR002376">
    <property type="entry name" value="Formyl_transf_N"/>
</dbReference>
<keyword evidence="3 4" id="KW-0658">Purine biosynthesis</keyword>
<comment type="similarity">
    <text evidence="4">Belongs to the GART family.</text>
</comment>
<dbReference type="PANTHER" id="PTHR43369:SF2">
    <property type="entry name" value="PHOSPHORIBOSYLGLYCINAMIDE FORMYLTRANSFERASE"/>
    <property type="match status" value="1"/>
</dbReference>
<dbReference type="GO" id="GO:0006189">
    <property type="term" value="P:'de novo' IMP biosynthetic process"/>
    <property type="evidence" value="ECO:0007669"/>
    <property type="project" value="UniProtKB-UniRule"/>
</dbReference>
<feature type="binding site" evidence="4">
    <location>
        <begin position="90"/>
        <end position="93"/>
    </location>
    <ligand>
        <name>(6R)-10-formyltetrahydrofolate</name>
        <dbReference type="ChEBI" id="CHEBI:195366"/>
    </ligand>
</feature>
<dbReference type="EC" id="2.1.2.2" evidence="4"/>
<dbReference type="PANTHER" id="PTHR43369">
    <property type="entry name" value="PHOSPHORIBOSYLGLYCINAMIDE FORMYLTRANSFERASE"/>
    <property type="match status" value="1"/>
</dbReference>
<evidence type="ECO:0000256" key="4">
    <source>
        <dbReference type="HAMAP-Rule" id="MF_01930"/>
    </source>
</evidence>
<name>A7HNM6_FERNB</name>
<evidence type="ECO:0000256" key="2">
    <source>
        <dbReference type="ARBA" id="ARBA00022679"/>
    </source>
</evidence>
<evidence type="ECO:0000259" key="5">
    <source>
        <dbReference type="Pfam" id="PF00551"/>
    </source>
</evidence>
<dbReference type="CDD" id="cd08645">
    <property type="entry name" value="FMT_core_GART"/>
    <property type="match status" value="1"/>
</dbReference>
<comment type="function">
    <text evidence="4">Catalyzes the transfer of a formyl group from 10-formyltetrahydrofolate to 5-phospho-ribosyl-glycinamide (GAR), producing 5-phospho-ribosyl-N-formylglycinamide (FGAR) and tetrahydrofolate.</text>
</comment>
<reference evidence="6 7" key="1">
    <citation type="submission" date="2007-07" db="EMBL/GenBank/DDBJ databases">
        <title>Complete sequence of Fervidobacterium nodosum Rt17-B1.</title>
        <authorList>
            <consortium name="US DOE Joint Genome Institute"/>
            <person name="Copeland A."/>
            <person name="Lucas S."/>
            <person name="Lapidus A."/>
            <person name="Barry K."/>
            <person name="Glavina del Rio T."/>
            <person name="Dalin E."/>
            <person name="Tice H."/>
            <person name="Pitluck S."/>
            <person name="Saunders E."/>
            <person name="Brettin T."/>
            <person name="Bruce D."/>
            <person name="Detter J.C."/>
            <person name="Han C."/>
            <person name="Schmutz J."/>
            <person name="Larimer F."/>
            <person name="Land M."/>
            <person name="Hauser L."/>
            <person name="Kyrpides N."/>
            <person name="Mikhailova N."/>
            <person name="Nelson K."/>
            <person name="Gogarten J.P."/>
            <person name="Noll K."/>
            <person name="Richardson P."/>
        </authorList>
    </citation>
    <scope>NUCLEOTIDE SEQUENCE [LARGE SCALE GENOMIC DNA]</scope>
    <source>
        <strain evidence="7">ATCC 35602 / DSM 5306 / Rt17-B1</strain>
    </source>
</reference>
<dbReference type="HAMAP" id="MF_01930">
    <property type="entry name" value="PurN"/>
    <property type="match status" value="1"/>
</dbReference>
<dbReference type="STRING" id="381764.Fnod_1674"/>
<keyword evidence="2 4" id="KW-0808">Transferase</keyword>
<proteinExistence type="inferred from homology"/>
<comment type="pathway">
    <text evidence="1 4">Purine metabolism; IMP biosynthesis via de novo pathway; N(2)-formyl-N(1)-(5-phospho-D-ribosyl)glycinamide from N(1)-(5-phospho-D-ribosyl)glycinamide (10-formyl THF route): step 1/1.</text>
</comment>
<dbReference type="Gene3D" id="3.40.50.170">
    <property type="entry name" value="Formyl transferase, N-terminal domain"/>
    <property type="match status" value="1"/>
</dbReference>
<accession>A7HNM6</accession>
<dbReference type="InterPro" id="IPR004607">
    <property type="entry name" value="GART"/>
</dbReference>
<feature type="site" description="Raises pKa of active site His" evidence="4">
    <location>
        <position position="145"/>
    </location>
</feature>
<dbReference type="NCBIfam" id="TIGR00639">
    <property type="entry name" value="PurN"/>
    <property type="match status" value="1"/>
</dbReference>
<reference evidence="6 7" key="2">
    <citation type="journal article" date="2009" name="Proc. Natl. Acad. Sci. U.S.A.">
        <title>On the chimeric nature, thermophilic origin, and phylogenetic placement of the Thermotogales.</title>
        <authorList>
            <person name="Zhaxybayeva O."/>
            <person name="Swithers K.S."/>
            <person name="Lapierre P."/>
            <person name="Fournier G.P."/>
            <person name="Bickhart D.M."/>
            <person name="DeBoy R.T."/>
            <person name="Nelson K.E."/>
            <person name="Nesbo C.L."/>
            <person name="Doolittle W.F."/>
            <person name="Gogarten J.P."/>
            <person name="Noll K.M."/>
        </authorList>
    </citation>
    <scope>NUCLEOTIDE SEQUENCE [LARGE SCALE GENOMIC DNA]</scope>
    <source>
        <strain evidence="7">ATCC 35602 / DSM 5306 / Rt17-B1</strain>
    </source>
</reference>
<dbReference type="HOGENOM" id="CLU_038395_1_0_0"/>
<evidence type="ECO:0000313" key="6">
    <source>
        <dbReference type="EMBL" id="ABS61509.1"/>
    </source>
</evidence>
<dbReference type="SUPFAM" id="SSF53328">
    <property type="entry name" value="Formyltransferase"/>
    <property type="match status" value="1"/>
</dbReference>
<dbReference type="eggNOG" id="COG0299">
    <property type="taxonomic scope" value="Bacteria"/>
</dbReference>
<dbReference type="GO" id="GO:0005829">
    <property type="term" value="C:cytosol"/>
    <property type="evidence" value="ECO:0007669"/>
    <property type="project" value="TreeGrafter"/>
</dbReference>
<feature type="binding site" evidence="4">
    <location>
        <begin position="20"/>
        <end position="22"/>
    </location>
    <ligand>
        <name>N(1)-(5-phospho-beta-D-ribosyl)glycinamide</name>
        <dbReference type="ChEBI" id="CHEBI:143788"/>
    </ligand>
</feature>
<comment type="catalytic activity">
    <reaction evidence="4">
        <text>N(1)-(5-phospho-beta-D-ribosyl)glycinamide + (6R)-10-formyltetrahydrofolate = N(2)-formyl-N(1)-(5-phospho-beta-D-ribosyl)glycinamide + (6S)-5,6,7,8-tetrahydrofolate + H(+)</text>
        <dbReference type="Rhea" id="RHEA:15053"/>
        <dbReference type="ChEBI" id="CHEBI:15378"/>
        <dbReference type="ChEBI" id="CHEBI:57453"/>
        <dbReference type="ChEBI" id="CHEBI:143788"/>
        <dbReference type="ChEBI" id="CHEBI:147286"/>
        <dbReference type="ChEBI" id="CHEBI:195366"/>
        <dbReference type="EC" id="2.1.2.2"/>
    </reaction>
</comment>
<organism evidence="6 7">
    <name type="scientific">Fervidobacterium nodosum (strain ATCC 35602 / DSM 5306 / Rt17-B1)</name>
    <dbReference type="NCBI Taxonomy" id="381764"/>
    <lineage>
        <taxon>Bacteria</taxon>
        <taxon>Thermotogati</taxon>
        <taxon>Thermotogota</taxon>
        <taxon>Thermotogae</taxon>
        <taxon>Thermotogales</taxon>
        <taxon>Fervidobacteriaceae</taxon>
        <taxon>Fervidobacterium</taxon>
    </lineage>
</organism>
<dbReference type="Pfam" id="PF00551">
    <property type="entry name" value="Formyl_trans_N"/>
    <property type="match status" value="1"/>
</dbReference>
<evidence type="ECO:0000313" key="7">
    <source>
        <dbReference type="Proteomes" id="UP000002415"/>
    </source>
</evidence>
<dbReference type="OrthoDB" id="9806170at2"/>
<dbReference type="RefSeq" id="WP_011994800.1">
    <property type="nucleotide sequence ID" value="NC_009718.1"/>
</dbReference>
<dbReference type="UniPathway" id="UPA00074">
    <property type="reaction ID" value="UER00126"/>
</dbReference>
<evidence type="ECO:0000256" key="1">
    <source>
        <dbReference type="ARBA" id="ARBA00005054"/>
    </source>
</evidence>
<protein>
    <recommendedName>
        <fullName evidence="4">Phosphoribosylglycinamide formyltransferase</fullName>
        <ecNumber evidence="4">2.1.2.2</ecNumber>
    </recommendedName>
    <alternativeName>
        <fullName evidence="4">5'-phosphoribosylglycinamide transformylase</fullName>
    </alternativeName>
    <alternativeName>
        <fullName evidence="4">GAR transformylase</fullName>
        <shortName evidence="4">GART</shortName>
    </alternativeName>
</protein>
<dbReference type="AlphaFoldDB" id="A7HNM6"/>
<dbReference type="EMBL" id="CP000771">
    <property type="protein sequence ID" value="ABS61509.1"/>
    <property type="molecule type" value="Genomic_DNA"/>
</dbReference>
<dbReference type="GO" id="GO:0004644">
    <property type="term" value="F:phosphoribosylglycinamide formyltransferase activity"/>
    <property type="evidence" value="ECO:0007669"/>
    <property type="project" value="UniProtKB-UniRule"/>
</dbReference>
<feature type="domain" description="Formyl transferase N-terminal" evidence="5">
    <location>
        <begin position="11"/>
        <end position="182"/>
    </location>
</feature>
<dbReference type="InterPro" id="IPR036477">
    <property type="entry name" value="Formyl_transf_N_sf"/>
</dbReference>